<evidence type="ECO:0000256" key="1">
    <source>
        <dbReference type="SAM" id="MobiDB-lite"/>
    </source>
</evidence>
<reference evidence="2 3" key="1">
    <citation type="submission" date="2023-04" db="EMBL/GenBank/DDBJ databases">
        <title>Ottowia paracancer sp. nov., isolated from human stomach.</title>
        <authorList>
            <person name="Song Y."/>
        </authorList>
    </citation>
    <scope>NUCLEOTIDE SEQUENCE [LARGE SCALE GENOMIC DNA]</scope>
    <source>
        <strain evidence="2 3">10c7w1</strain>
    </source>
</reference>
<keyword evidence="3" id="KW-1185">Reference proteome</keyword>
<accession>A0AAW6RLJ9</accession>
<evidence type="ECO:0000313" key="2">
    <source>
        <dbReference type="EMBL" id="MDG9699744.1"/>
    </source>
</evidence>
<feature type="region of interest" description="Disordered" evidence="1">
    <location>
        <begin position="1"/>
        <end position="21"/>
    </location>
</feature>
<sequence length="46" mass="5252">MKNKRAQAGKTAKKNGKSGKRRRLQGWRLLWLSQIIDTLSCVLQSP</sequence>
<organism evidence="2 3">
    <name type="scientific">Ottowia cancrivicina</name>
    <dbReference type="NCBI Taxonomy" id="3040346"/>
    <lineage>
        <taxon>Bacteria</taxon>
        <taxon>Pseudomonadati</taxon>
        <taxon>Pseudomonadota</taxon>
        <taxon>Betaproteobacteria</taxon>
        <taxon>Burkholderiales</taxon>
        <taxon>Comamonadaceae</taxon>
        <taxon>Ottowia</taxon>
    </lineage>
</organism>
<gene>
    <name evidence="2" type="ORF">QB898_08485</name>
</gene>
<dbReference type="AlphaFoldDB" id="A0AAW6RLJ9"/>
<comment type="caution">
    <text evidence="2">The sequence shown here is derived from an EMBL/GenBank/DDBJ whole genome shotgun (WGS) entry which is preliminary data.</text>
</comment>
<proteinExistence type="predicted"/>
<name>A0AAW6RLJ9_9BURK</name>
<evidence type="ECO:0000313" key="3">
    <source>
        <dbReference type="Proteomes" id="UP001237156"/>
    </source>
</evidence>
<dbReference type="Proteomes" id="UP001237156">
    <property type="component" value="Unassembled WGS sequence"/>
</dbReference>
<protein>
    <submittedName>
        <fullName evidence="2">Uncharacterized protein</fullName>
    </submittedName>
</protein>
<dbReference type="EMBL" id="JARVII010000016">
    <property type="protein sequence ID" value="MDG9699744.1"/>
    <property type="molecule type" value="Genomic_DNA"/>
</dbReference>